<evidence type="ECO:0000256" key="3">
    <source>
        <dbReference type="ARBA" id="ARBA00022490"/>
    </source>
</evidence>
<evidence type="ECO:0000256" key="1">
    <source>
        <dbReference type="ARBA" id="ARBA00004496"/>
    </source>
</evidence>
<evidence type="ECO:0000256" key="4">
    <source>
        <dbReference type="ARBA" id="ARBA00023186"/>
    </source>
</evidence>
<dbReference type="FunFam" id="1.20.58.610:FF:000001">
    <property type="entry name" value="Hsp90 co-chaperone Cdc37-like 1"/>
    <property type="match status" value="1"/>
</dbReference>
<keyword evidence="6" id="KW-0175">Coiled coil</keyword>
<protein>
    <recommendedName>
        <fullName evidence="5">Hsp90 chaperone protein kinase-targeting subunit</fullName>
    </recommendedName>
</protein>
<comment type="subcellular location">
    <subcellularLocation>
        <location evidence="1">Cytoplasm</location>
    </subcellularLocation>
</comment>
<keyword evidence="3" id="KW-0963">Cytoplasm</keyword>
<evidence type="ECO:0000256" key="6">
    <source>
        <dbReference type="SAM" id="Coils"/>
    </source>
</evidence>
<feature type="compositionally biased region" description="Acidic residues" evidence="7">
    <location>
        <begin position="352"/>
        <end position="362"/>
    </location>
</feature>
<evidence type="ECO:0000313" key="11">
    <source>
        <dbReference type="Proteomes" id="UP000095282"/>
    </source>
</evidence>
<proteinExistence type="inferred from homology"/>
<dbReference type="SUPFAM" id="SSF101391">
    <property type="entry name" value="Hsp90 co-chaperone CDC37"/>
    <property type="match status" value="1"/>
</dbReference>
<evidence type="ECO:0000313" key="12">
    <source>
        <dbReference type="WBParaSite" id="Csp11.Scaffold605.g5640.t1"/>
    </source>
</evidence>
<keyword evidence="11" id="KW-1185">Reference proteome</keyword>
<dbReference type="GO" id="GO:0031072">
    <property type="term" value="F:heat shock protein binding"/>
    <property type="evidence" value="ECO:0007669"/>
    <property type="project" value="TreeGrafter"/>
</dbReference>
<organism evidence="11 12">
    <name type="scientific">Caenorhabditis tropicalis</name>
    <dbReference type="NCBI Taxonomy" id="1561998"/>
    <lineage>
        <taxon>Eukaryota</taxon>
        <taxon>Metazoa</taxon>
        <taxon>Ecdysozoa</taxon>
        <taxon>Nematoda</taxon>
        <taxon>Chromadorea</taxon>
        <taxon>Rhabditida</taxon>
        <taxon>Rhabditina</taxon>
        <taxon>Rhabditomorpha</taxon>
        <taxon>Rhabditoidea</taxon>
        <taxon>Rhabditidae</taxon>
        <taxon>Peloderinae</taxon>
        <taxon>Caenorhabditis</taxon>
    </lineage>
</organism>
<dbReference type="SMART" id="SM01070">
    <property type="entry name" value="CDC37_M"/>
    <property type="match status" value="1"/>
</dbReference>
<evidence type="ECO:0000256" key="2">
    <source>
        <dbReference type="ARBA" id="ARBA00006222"/>
    </source>
</evidence>
<dbReference type="GO" id="GO:0051082">
    <property type="term" value="F:unfolded protein binding"/>
    <property type="evidence" value="ECO:0007669"/>
    <property type="project" value="TreeGrafter"/>
</dbReference>
<dbReference type="GO" id="GO:0006457">
    <property type="term" value="P:protein folding"/>
    <property type="evidence" value="ECO:0007669"/>
    <property type="project" value="TreeGrafter"/>
</dbReference>
<dbReference type="Gene3D" id="1.20.58.610">
    <property type="entry name" value="Cdc37, Hsp90 binding domain"/>
    <property type="match status" value="1"/>
</dbReference>
<dbReference type="SMART" id="SM01071">
    <property type="entry name" value="CDC37_N"/>
    <property type="match status" value="1"/>
</dbReference>
<feature type="compositionally biased region" description="Low complexity" evidence="7">
    <location>
        <begin position="363"/>
        <end position="372"/>
    </location>
</feature>
<dbReference type="Proteomes" id="UP000095282">
    <property type="component" value="Unplaced"/>
</dbReference>
<name>A0A1I7TG90_9PELO</name>
<evidence type="ECO:0000256" key="7">
    <source>
        <dbReference type="SAM" id="MobiDB-lite"/>
    </source>
</evidence>
<dbReference type="InterPro" id="IPR013874">
    <property type="entry name" value="Cdc37_Hsp90-bd"/>
</dbReference>
<dbReference type="STRING" id="1561998.A0A1I7TG90"/>
<feature type="domain" description="Cdc37 C-terminal" evidence="8">
    <location>
        <begin position="287"/>
        <end position="362"/>
    </location>
</feature>
<dbReference type="GO" id="GO:0005737">
    <property type="term" value="C:cytoplasm"/>
    <property type="evidence" value="ECO:0007669"/>
    <property type="project" value="UniProtKB-SubCell"/>
</dbReference>
<dbReference type="Pfam" id="PF08565">
    <property type="entry name" value="CDC37_M"/>
    <property type="match status" value="1"/>
</dbReference>
<dbReference type="InterPro" id="IPR038189">
    <property type="entry name" value="Cdc37_Hsp90-bd_sf"/>
</dbReference>
<dbReference type="WBParaSite" id="Csp11.Scaffold605.g5640.t1">
    <property type="protein sequence ID" value="Csp11.Scaffold605.g5640.t1"/>
    <property type="gene ID" value="Csp11.Scaffold605.g5640"/>
</dbReference>
<feature type="coiled-coil region" evidence="6">
    <location>
        <begin position="34"/>
        <end position="107"/>
    </location>
</feature>
<dbReference type="SMART" id="SM01069">
    <property type="entry name" value="CDC37_C"/>
    <property type="match status" value="1"/>
</dbReference>
<comment type="similarity">
    <text evidence="2">Belongs to the CDC37 family.</text>
</comment>
<evidence type="ECO:0000256" key="5">
    <source>
        <dbReference type="ARBA" id="ARBA00031396"/>
    </source>
</evidence>
<evidence type="ECO:0000259" key="10">
    <source>
        <dbReference type="SMART" id="SM01071"/>
    </source>
</evidence>
<dbReference type="GO" id="GO:0019901">
    <property type="term" value="F:protein kinase binding"/>
    <property type="evidence" value="ECO:0007669"/>
    <property type="project" value="InterPro"/>
</dbReference>
<accession>A0A1I7TG90</accession>
<evidence type="ECO:0000259" key="9">
    <source>
        <dbReference type="SMART" id="SM01070"/>
    </source>
</evidence>
<feature type="domain" description="Cdc37 N-terminal" evidence="10">
    <location>
        <begin position="2"/>
        <end position="123"/>
    </location>
</feature>
<dbReference type="Pfam" id="PF08564">
    <property type="entry name" value="CDC37_C"/>
    <property type="match status" value="1"/>
</dbReference>
<dbReference type="PANTHER" id="PTHR12800">
    <property type="entry name" value="CDC37-RELATED"/>
    <property type="match status" value="1"/>
</dbReference>
<dbReference type="InterPro" id="IPR013873">
    <property type="entry name" value="Cdc37_C"/>
</dbReference>
<dbReference type="InterPro" id="IPR013855">
    <property type="entry name" value="Cdc37_N_dom"/>
</dbReference>
<reference evidence="12" key="1">
    <citation type="submission" date="2016-11" db="UniProtKB">
        <authorList>
            <consortium name="WormBaseParasite"/>
        </authorList>
    </citation>
    <scope>IDENTIFICATION</scope>
</reference>
<feature type="region of interest" description="Disordered" evidence="7">
    <location>
        <begin position="349"/>
        <end position="372"/>
    </location>
</feature>
<dbReference type="GO" id="GO:0050821">
    <property type="term" value="P:protein stabilization"/>
    <property type="evidence" value="ECO:0007669"/>
    <property type="project" value="TreeGrafter"/>
</dbReference>
<dbReference type="GO" id="GO:0051087">
    <property type="term" value="F:protein-folding chaperone binding"/>
    <property type="evidence" value="ECO:0007669"/>
    <property type="project" value="TreeGrafter"/>
</dbReference>
<dbReference type="Gene3D" id="6.10.140.250">
    <property type="match status" value="1"/>
</dbReference>
<feature type="compositionally biased region" description="Basic and acidic residues" evidence="7">
    <location>
        <begin position="1"/>
        <end position="12"/>
    </location>
</feature>
<keyword evidence="4" id="KW-0143">Chaperone</keyword>
<sequence>MPIDYSKWKDIEVSDDEDDTHPNIDTPSLYRWRHQARLERMAEKKLEKEKLEKDKQVTNKKMEELEKKLASASTDCKSDIQKELDDVKAQEEAWRKKEAELEEKERLEPWNVDTIGHEAFSTSRINKITDKKPEVKKTDEQDTMEMSEFFEKNDCLLEKIATLKGGAKATEAYLLEHPHMASEYTANWLTIEALNAAIFENEEKMKILAQQCIIIQYLLELSKSLNAVATNAIVQKQFFKKFESAEPVYMQHYHDEVKAFEDRLRIRAETKRQAAMEEAEAEEKEQRIKASPGGIDPQEVFEELPVEMRECFEKHDIEALKGVAQKMDEEVFKYHFDRCIASGLWVPGNAADEAEEEEEVGETSESGPGTSS</sequence>
<dbReference type="PANTHER" id="PTHR12800:SF4">
    <property type="entry name" value="HSP90 CO-CHAPERONE CDC37"/>
    <property type="match status" value="1"/>
</dbReference>
<dbReference type="eggNOG" id="KOG2260">
    <property type="taxonomic scope" value="Eukaryota"/>
</dbReference>
<dbReference type="InterPro" id="IPR004918">
    <property type="entry name" value="Cdc37"/>
</dbReference>
<evidence type="ECO:0000259" key="8">
    <source>
        <dbReference type="SMART" id="SM01069"/>
    </source>
</evidence>
<feature type="region of interest" description="Disordered" evidence="7">
    <location>
        <begin position="1"/>
        <end position="27"/>
    </location>
</feature>
<dbReference type="Pfam" id="PF03234">
    <property type="entry name" value="CDC37_N"/>
    <property type="match status" value="1"/>
</dbReference>
<feature type="domain" description="Cdc37 Hsp90 binding" evidence="9">
    <location>
        <begin position="126"/>
        <end position="283"/>
    </location>
</feature>
<dbReference type="AlphaFoldDB" id="A0A1I7TG90"/>